<name>A0ACB9A8C9_9ASTR</name>
<evidence type="ECO:0000313" key="1">
    <source>
        <dbReference type="EMBL" id="KAI3705791.1"/>
    </source>
</evidence>
<reference evidence="1 2" key="2">
    <citation type="journal article" date="2022" name="Mol. Ecol. Resour.">
        <title>The genomes of chicory, endive, great burdock and yacon provide insights into Asteraceae paleo-polyploidization history and plant inulin production.</title>
        <authorList>
            <person name="Fan W."/>
            <person name="Wang S."/>
            <person name="Wang H."/>
            <person name="Wang A."/>
            <person name="Jiang F."/>
            <person name="Liu H."/>
            <person name="Zhao H."/>
            <person name="Xu D."/>
            <person name="Zhang Y."/>
        </authorList>
    </citation>
    <scope>NUCLEOTIDE SEQUENCE [LARGE SCALE GENOMIC DNA]</scope>
    <source>
        <strain evidence="2">cv. Yunnan</strain>
        <tissue evidence="1">Leaves</tissue>
    </source>
</reference>
<comment type="caution">
    <text evidence="1">The sequence shown here is derived from an EMBL/GenBank/DDBJ whole genome shotgun (WGS) entry which is preliminary data.</text>
</comment>
<organism evidence="1 2">
    <name type="scientific">Smallanthus sonchifolius</name>
    <dbReference type="NCBI Taxonomy" id="185202"/>
    <lineage>
        <taxon>Eukaryota</taxon>
        <taxon>Viridiplantae</taxon>
        <taxon>Streptophyta</taxon>
        <taxon>Embryophyta</taxon>
        <taxon>Tracheophyta</taxon>
        <taxon>Spermatophyta</taxon>
        <taxon>Magnoliopsida</taxon>
        <taxon>eudicotyledons</taxon>
        <taxon>Gunneridae</taxon>
        <taxon>Pentapetalae</taxon>
        <taxon>asterids</taxon>
        <taxon>campanulids</taxon>
        <taxon>Asterales</taxon>
        <taxon>Asteraceae</taxon>
        <taxon>Asteroideae</taxon>
        <taxon>Heliantheae alliance</taxon>
        <taxon>Millerieae</taxon>
        <taxon>Smallanthus</taxon>
    </lineage>
</organism>
<evidence type="ECO:0000313" key="2">
    <source>
        <dbReference type="Proteomes" id="UP001056120"/>
    </source>
</evidence>
<sequence>MPESETLAESFLSKFPLFNPLSAHAILSSVGTLTGLFEMSHQQRVCALQKYLVPQASITLFSALCRHGEREDSRSGMADCCSSASSGHESGNCCPKSDHEQKKRKYIGSPDIKAMPMDDLFQFEKNNDVTQDPLETVNSHNFWNLEAEMSDDIEKSIHFSKNQGSDAHMMLNRPSLTETSFGQNKKVHTSIVDKLGTHTTKGEMIDIDDDAMVGEDFSFLHPKGLSSDWFSLSSFPTAAKINSDLDSWIPTIKNGQSSHEGFILNSHTSLMNNNMSFKEKDPCYGRTPLSKSIFSNQPQKGSPWTLDFLNKIKEKSRMRHQSLPNISSAPCFGYSGNSSKFRKRKSPSILDMYRYKNSNTVPSIEHKGQKCPIQPPNSSKAVKTAPSSLHTWTPVDKRAKRVCYPSNYRWCLCIYLTSKSFTSETEANFFNQRKQGPKQADLE</sequence>
<dbReference type="Proteomes" id="UP001056120">
    <property type="component" value="Linkage Group LG25"/>
</dbReference>
<accession>A0ACB9A8C9</accession>
<protein>
    <submittedName>
        <fullName evidence="1">Uncharacterized protein</fullName>
    </submittedName>
</protein>
<proteinExistence type="predicted"/>
<dbReference type="EMBL" id="CM042042">
    <property type="protein sequence ID" value="KAI3705791.1"/>
    <property type="molecule type" value="Genomic_DNA"/>
</dbReference>
<keyword evidence="2" id="KW-1185">Reference proteome</keyword>
<gene>
    <name evidence="1" type="ORF">L1987_76033</name>
</gene>
<reference evidence="2" key="1">
    <citation type="journal article" date="2022" name="Mol. Ecol. Resour.">
        <title>The genomes of chicory, endive, great burdock and yacon provide insights into Asteraceae palaeo-polyploidization history and plant inulin production.</title>
        <authorList>
            <person name="Fan W."/>
            <person name="Wang S."/>
            <person name="Wang H."/>
            <person name="Wang A."/>
            <person name="Jiang F."/>
            <person name="Liu H."/>
            <person name="Zhao H."/>
            <person name="Xu D."/>
            <person name="Zhang Y."/>
        </authorList>
    </citation>
    <scope>NUCLEOTIDE SEQUENCE [LARGE SCALE GENOMIC DNA]</scope>
    <source>
        <strain evidence="2">cv. Yunnan</strain>
    </source>
</reference>